<feature type="region of interest" description="Disordered" evidence="1">
    <location>
        <begin position="256"/>
        <end position="381"/>
    </location>
</feature>
<feature type="domain" description="DUF6777" evidence="3">
    <location>
        <begin position="92"/>
        <end position="254"/>
    </location>
</feature>
<dbReference type="RefSeq" id="WP_020275821.1">
    <property type="nucleotide sequence ID" value="NZ_KE354364.1"/>
</dbReference>
<name>S4MHF7_9ACTN</name>
<dbReference type="OrthoDB" id="4655582at2"/>
<dbReference type="PATRIC" id="fig|1283301.3.peg.6920"/>
<feature type="compositionally biased region" description="Pro residues" evidence="1">
    <location>
        <begin position="263"/>
        <end position="280"/>
    </location>
</feature>
<evidence type="ECO:0000313" key="4">
    <source>
        <dbReference type="EMBL" id="EPJ35966.1"/>
    </source>
</evidence>
<dbReference type="AlphaFoldDB" id="S4MHF7"/>
<feature type="compositionally biased region" description="Low complexity" evidence="1">
    <location>
        <begin position="44"/>
        <end position="78"/>
    </location>
</feature>
<evidence type="ECO:0000259" key="3">
    <source>
        <dbReference type="Pfam" id="PF20568"/>
    </source>
</evidence>
<feature type="chain" id="PRO_5038784081" description="DUF6777 domain-containing protein" evidence="2">
    <location>
        <begin position="29"/>
        <end position="381"/>
    </location>
</feature>
<evidence type="ECO:0000313" key="5">
    <source>
        <dbReference type="Proteomes" id="UP000015001"/>
    </source>
</evidence>
<protein>
    <recommendedName>
        <fullName evidence="3">DUF6777 domain-containing protein</fullName>
    </recommendedName>
</protein>
<feature type="signal peptide" evidence="2">
    <location>
        <begin position="1"/>
        <end position="28"/>
    </location>
</feature>
<reference evidence="4 5" key="1">
    <citation type="submission" date="2013-02" db="EMBL/GenBank/DDBJ databases">
        <title>Draft Genome Sequence of Streptomyces afghaniensis, Which Produces Compounds of the Julimycin B-Complex.</title>
        <authorList>
            <person name="Gruening B.A."/>
            <person name="Praeg A."/>
            <person name="Erxleben A."/>
            <person name="Guenther S."/>
            <person name="Fiedler H.-P."/>
            <person name="Goodfellow M."/>
            <person name="Mueller M."/>
        </authorList>
    </citation>
    <scope>NUCLEOTIDE SEQUENCE [LARGE SCALE GENOMIC DNA]</scope>
    <source>
        <strain evidence="4 5">772</strain>
    </source>
</reference>
<keyword evidence="2" id="KW-0732">Signal</keyword>
<feature type="compositionally biased region" description="Low complexity" evidence="1">
    <location>
        <begin position="295"/>
        <end position="323"/>
    </location>
</feature>
<proteinExistence type="predicted"/>
<dbReference type="EMBL" id="AOPY01001594">
    <property type="protein sequence ID" value="EPJ35966.1"/>
    <property type="molecule type" value="Genomic_DNA"/>
</dbReference>
<dbReference type="HOGENOM" id="CLU_042918_0_0_11"/>
<evidence type="ECO:0000256" key="1">
    <source>
        <dbReference type="SAM" id="MobiDB-lite"/>
    </source>
</evidence>
<keyword evidence="5" id="KW-1185">Reference proteome</keyword>
<sequence>MRRPTGTFVTACALFAALLLSGCGGDSGGDGDGDAAGAGGALFLQPAAAPGPNPFTDSTATTTVTPSPTPRTPESVPPGDAARVSAGLNGLRSLSGGTPGLYGGIERTGSCDVARQIGHLTRDRARTHAFARVAGVSPASVPDHLRALTPVVLRSDTRVTGHGFRAGRALGHQAVLQAGTAVLVDDRGVPRVRCACGNPLRPPVALRGTPDTKGIPWPGYRPGRVIVVTPAPQVITTFTIVDVTTRTWIERRTGHDVRHDRALPPPVWASDPPPPAPVPSGLPRESSAPPDPAGTSSWDTSSPSDMSPQATATDAPPADGTGPLPDEPSPEDIAGPDADEVDEFGPDAVPDSPDPPDGAGLIPDDRAVESILGSPTDVFGN</sequence>
<gene>
    <name evidence="4" type="ORF">STAFG_6972</name>
</gene>
<comment type="caution">
    <text evidence="4">The sequence shown here is derived from an EMBL/GenBank/DDBJ whole genome shotgun (WGS) entry which is preliminary data.</text>
</comment>
<dbReference type="InterPro" id="IPR046704">
    <property type="entry name" value="DUF6777"/>
</dbReference>
<organism evidence="4 5">
    <name type="scientific">Streptomyces afghaniensis 772</name>
    <dbReference type="NCBI Taxonomy" id="1283301"/>
    <lineage>
        <taxon>Bacteria</taxon>
        <taxon>Bacillati</taxon>
        <taxon>Actinomycetota</taxon>
        <taxon>Actinomycetes</taxon>
        <taxon>Kitasatosporales</taxon>
        <taxon>Streptomycetaceae</taxon>
        <taxon>Streptomyces</taxon>
    </lineage>
</organism>
<dbReference type="PROSITE" id="PS51257">
    <property type="entry name" value="PROKAR_LIPOPROTEIN"/>
    <property type="match status" value="1"/>
</dbReference>
<accession>S4MHF7</accession>
<dbReference type="Proteomes" id="UP000015001">
    <property type="component" value="Unassembled WGS sequence"/>
</dbReference>
<dbReference type="Pfam" id="PF20568">
    <property type="entry name" value="DUF6777"/>
    <property type="match status" value="1"/>
</dbReference>
<feature type="region of interest" description="Disordered" evidence="1">
    <location>
        <begin position="44"/>
        <end position="80"/>
    </location>
</feature>
<evidence type="ECO:0000256" key="2">
    <source>
        <dbReference type="SAM" id="SignalP"/>
    </source>
</evidence>